<evidence type="ECO:0000256" key="1">
    <source>
        <dbReference type="ARBA" id="ARBA00022679"/>
    </source>
</evidence>
<dbReference type="InterPro" id="IPR016181">
    <property type="entry name" value="Acyl_CoA_acyltransferase"/>
</dbReference>
<dbReference type="Gene3D" id="3.40.630.30">
    <property type="match status" value="1"/>
</dbReference>
<dbReference type="PROSITE" id="PS51186">
    <property type="entry name" value="GNAT"/>
    <property type="match status" value="1"/>
</dbReference>
<feature type="domain" description="N-acetyltransferase" evidence="3">
    <location>
        <begin position="18"/>
        <end position="160"/>
    </location>
</feature>
<dbReference type="InterPro" id="IPR050832">
    <property type="entry name" value="Bact_Acetyltransf"/>
</dbReference>
<keyword evidence="1" id="KW-0808">Transferase</keyword>
<evidence type="ECO:0000259" key="3">
    <source>
        <dbReference type="PROSITE" id="PS51186"/>
    </source>
</evidence>
<accession>A0ABX1VCA1</accession>
<proteinExistence type="predicted"/>
<sequence>MSAPPRPAESPEAPASPTFVRPAVSADVPAVHAFIRPFVATGRLLERTMDELEELMPTGFVALDPGLSASESEDGRVVGFASLEIYSPKLAEIRSLAVADVYRGRGVGKELVARCVALARERNVLEVMAVTSSEAFFGSCGFDFTLPGEKKALFLQTRDIPARPVEG</sequence>
<dbReference type="CDD" id="cd04301">
    <property type="entry name" value="NAT_SF"/>
    <property type="match status" value="1"/>
</dbReference>
<dbReference type="InterPro" id="IPR000182">
    <property type="entry name" value="GNAT_dom"/>
</dbReference>
<evidence type="ECO:0000313" key="4">
    <source>
        <dbReference type="EMBL" id="NNJ25383.1"/>
    </source>
</evidence>
<dbReference type="PANTHER" id="PTHR43877">
    <property type="entry name" value="AMINOALKYLPHOSPHONATE N-ACETYLTRANSFERASE-RELATED-RELATED"/>
    <property type="match status" value="1"/>
</dbReference>
<reference evidence="4 5" key="1">
    <citation type="journal article" date="2020" name="Syst. Appl. Microbiol.">
        <title>Alienimonas chondri sp. nov., a novel planctomycete isolated from the biofilm of the red alga Chondrus crispus.</title>
        <authorList>
            <person name="Vitorino I."/>
            <person name="Albuquerque L."/>
            <person name="Wiegand S."/>
            <person name="Kallscheuer N."/>
            <person name="da Costa M.S."/>
            <person name="Lobo-da-Cunha A."/>
            <person name="Jogler C."/>
            <person name="Lage O.M."/>
        </authorList>
    </citation>
    <scope>NUCLEOTIDE SEQUENCE [LARGE SCALE GENOMIC DNA]</scope>
    <source>
        <strain evidence="4 5">LzC2</strain>
    </source>
</reference>
<dbReference type="PANTHER" id="PTHR43877:SF8">
    <property type="entry name" value="N-ACETYLGLUTAMATE SYNTHASE-RELATED"/>
    <property type="match status" value="1"/>
</dbReference>
<keyword evidence="5" id="KW-1185">Reference proteome</keyword>
<comment type="caution">
    <text evidence="4">The sequence shown here is derived from an EMBL/GenBank/DDBJ whole genome shotgun (WGS) entry which is preliminary data.</text>
</comment>
<gene>
    <name evidence="4" type="ORF">LzC2_14530</name>
</gene>
<protein>
    <recommendedName>
        <fullName evidence="3">N-acetyltransferase domain-containing protein</fullName>
    </recommendedName>
</protein>
<dbReference type="EMBL" id="WTPX01000034">
    <property type="protein sequence ID" value="NNJ25383.1"/>
    <property type="molecule type" value="Genomic_DNA"/>
</dbReference>
<evidence type="ECO:0000256" key="2">
    <source>
        <dbReference type="ARBA" id="ARBA00023315"/>
    </source>
</evidence>
<name>A0ABX1VCA1_9PLAN</name>
<dbReference type="RefSeq" id="WP_171185333.1">
    <property type="nucleotide sequence ID" value="NZ_WTPX01000034.1"/>
</dbReference>
<keyword evidence="2" id="KW-0012">Acyltransferase</keyword>
<dbReference type="Proteomes" id="UP000609651">
    <property type="component" value="Unassembled WGS sequence"/>
</dbReference>
<evidence type="ECO:0000313" key="5">
    <source>
        <dbReference type="Proteomes" id="UP000609651"/>
    </source>
</evidence>
<organism evidence="4 5">
    <name type="scientific">Alienimonas chondri</name>
    <dbReference type="NCBI Taxonomy" id="2681879"/>
    <lineage>
        <taxon>Bacteria</taxon>
        <taxon>Pseudomonadati</taxon>
        <taxon>Planctomycetota</taxon>
        <taxon>Planctomycetia</taxon>
        <taxon>Planctomycetales</taxon>
        <taxon>Planctomycetaceae</taxon>
        <taxon>Alienimonas</taxon>
    </lineage>
</organism>
<dbReference type="SUPFAM" id="SSF55729">
    <property type="entry name" value="Acyl-CoA N-acyltransferases (Nat)"/>
    <property type="match status" value="1"/>
</dbReference>
<dbReference type="Pfam" id="PF00583">
    <property type="entry name" value="Acetyltransf_1"/>
    <property type="match status" value="1"/>
</dbReference>